<dbReference type="KEGG" id="daw:HS1_002256"/>
<dbReference type="Proteomes" id="UP000885738">
    <property type="component" value="Unassembled WGS sequence"/>
</dbReference>
<dbReference type="PANTHER" id="PTHR42759:SF5">
    <property type="entry name" value="METHANOL DEHYDROGENASE REGULATOR"/>
    <property type="match status" value="1"/>
</dbReference>
<sequence length="305" mass="34399">MDLIQKALKLVNQVIVGKEKQVKLAFTCILARGHLLLEDLPGTGKTTLAIALARVLGCSFARIQFTSDLLPADILGGLVYHPKEGRFFFRPGPIFHQVILVDEINRATPKAQSALLEVMEERQVSIEGVVRPLPAPFFVIATQNPLELYGTFPLPESQLDRFFMRLDLGYPPPEKEMLILKHGAFHKEARNLTPVLHSETILQLQNQVEKVHIHKDLLQFISKIVTCSRQEKALRYGLSPRAALAWVNAAKAYAFIEGRDYVIPEDIKWTFLPIAFHRLVPKEELSFSARIVLLKEILNSVSLPV</sequence>
<dbReference type="Proteomes" id="UP000070560">
    <property type="component" value="Chromosome"/>
</dbReference>
<dbReference type="GO" id="GO:0005524">
    <property type="term" value="F:ATP binding"/>
    <property type="evidence" value="ECO:0007669"/>
    <property type="project" value="UniProtKB-KW"/>
</dbReference>
<dbReference type="EMBL" id="DRIH01000200">
    <property type="protein sequence ID" value="HEC68285.1"/>
    <property type="molecule type" value="Genomic_DNA"/>
</dbReference>
<evidence type="ECO:0000259" key="4">
    <source>
        <dbReference type="SMART" id="SM00382"/>
    </source>
</evidence>
<reference evidence="5 7" key="1">
    <citation type="submission" date="2015-10" db="EMBL/GenBank/DDBJ databases">
        <title>Candidatus Desulfofervidus auxilii, a hydrogenotrophic sulfate-reducing bacterium involved in the thermophilic anaerobic oxidation of methane.</title>
        <authorList>
            <person name="Krukenberg V."/>
            <person name="Richter M."/>
            <person name="Wegener G."/>
        </authorList>
    </citation>
    <scope>NUCLEOTIDE SEQUENCE [LARGE SCALE GENOMIC DNA]</scope>
    <source>
        <strain evidence="5 7">HS1</strain>
    </source>
</reference>
<comment type="similarity">
    <text evidence="3">Belongs to the MoxR family.</text>
</comment>
<keyword evidence="2" id="KW-0067">ATP-binding</keyword>
<dbReference type="InterPro" id="IPR041628">
    <property type="entry name" value="ChlI/MoxR_AAA_lid"/>
</dbReference>
<evidence type="ECO:0000256" key="3">
    <source>
        <dbReference type="ARBA" id="ARBA00061607"/>
    </source>
</evidence>
<dbReference type="Pfam" id="PF17863">
    <property type="entry name" value="AAA_lid_2"/>
    <property type="match status" value="1"/>
</dbReference>
<dbReference type="OrthoDB" id="9808397at2"/>
<dbReference type="FunFam" id="3.40.50.300:FF:000640">
    <property type="entry name" value="MoxR family ATPase"/>
    <property type="match status" value="1"/>
</dbReference>
<dbReference type="InterPro" id="IPR003593">
    <property type="entry name" value="AAA+_ATPase"/>
</dbReference>
<dbReference type="SMART" id="SM00382">
    <property type="entry name" value="AAA"/>
    <property type="match status" value="1"/>
</dbReference>
<protein>
    <submittedName>
        <fullName evidence="5">ATPase AAA</fullName>
    </submittedName>
    <submittedName>
        <fullName evidence="6">MoxR family ATPase</fullName>
    </submittedName>
</protein>
<dbReference type="Gene3D" id="1.10.8.80">
    <property type="entry name" value="Magnesium chelatase subunit I, C-Terminal domain"/>
    <property type="match status" value="1"/>
</dbReference>
<dbReference type="InterPro" id="IPR050764">
    <property type="entry name" value="CbbQ/NirQ/NorQ/GpvN"/>
</dbReference>
<dbReference type="GO" id="GO:0016887">
    <property type="term" value="F:ATP hydrolysis activity"/>
    <property type="evidence" value="ECO:0007669"/>
    <property type="project" value="InterPro"/>
</dbReference>
<evidence type="ECO:0000256" key="1">
    <source>
        <dbReference type="ARBA" id="ARBA00022741"/>
    </source>
</evidence>
<dbReference type="RefSeq" id="WP_066065534.1">
    <property type="nucleotide sequence ID" value="NZ_CP013015.1"/>
</dbReference>
<dbReference type="AlphaFoldDB" id="A0A7C1ZMK5"/>
<dbReference type="PANTHER" id="PTHR42759">
    <property type="entry name" value="MOXR FAMILY PROTEIN"/>
    <property type="match status" value="1"/>
</dbReference>
<dbReference type="InterPro" id="IPR011703">
    <property type="entry name" value="ATPase_AAA-3"/>
</dbReference>
<keyword evidence="7" id="KW-1185">Reference proteome</keyword>
<keyword evidence="1" id="KW-0547">Nucleotide-binding</keyword>
<dbReference type="SUPFAM" id="SSF52540">
    <property type="entry name" value="P-loop containing nucleoside triphosphate hydrolases"/>
    <property type="match status" value="1"/>
</dbReference>
<evidence type="ECO:0000313" key="7">
    <source>
        <dbReference type="Proteomes" id="UP000070560"/>
    </source>
</evidence>
<feature type="domain" description="AAA+ ATPase" evidence="4">
    <location>
        <begin position="31"/>
        <end position="172"/>
    </location>
</feature>
<name>A0A7C1ZMK5_DESA2</name>
<dbReference type="InterPro" id="IPR027417">
    <property type="entry name" value="P-loop_NTPase"/>
</dbReference>
<organism evidence="6">
    <name type="scientific">Desulfofervidus auxilii</name>
    <dbReference type="NCBI Taxonomy" id="1621989"/>
    <lineage>
        <taxon>Bacteria</taxon>
        <taxon>Pseudomonadati</taxon>
        <taxon>Thermodesulfobacteriota</taxon>
        <taxon>Candidatus Desulfofervidia</taxon>
        <taxon>Candidatus Desulfofervidales</taxon>
        <taxon>Candidatus Desulfofervidaceae</taxon>
        <taxon>Candidatus Desulfofervidus</taxon>
    </lineage>
</organism>
<evidence type="ECO:0000256" key="2">
    <source>
        <dbReference type="ARBA" id="ARBA00022840"/>
    </source>
</evidence>
<dbReference type="PIRSF" id="PIRSF002849">
    <property type="entry name" value="AAA_ATPase_chaperone_MoxR_prd"/>
    <property type="match status" value="1"/>
</dbReference>
<dbReference type="CDD" id="cd00009">
    <property type="entry name" value="AAA"/>
    <property type="match status" value="1"/>
</dbReference>
<gene>
    <name evidence="6" type="ORF">ENI35_05715</name>
    <name evidence="5" type="ORF">HS1_002256</name>
</gene>
<reference evidence="6" key="2">
    <citation type="journal article" date="2020" name="mSystems">
        <title>Genome- and Community-Level Interaction Insights into Carbon Utilization and Element Cycling Functions of Hydrothermarchaeota in Hydrothermal Sediment.</title>
        <authorList>
            <person name="Zhou Z."/>
            <person name="Liu Y."/>
            <person name="Xu W."/>
            <person name="Pan J."/>
            <person name="Luo Z.H."/>
            <person name="Li M."/>
        </authorList>
    </citation>
    <scope>NUCLEOTIDE SEQUENCE [LARGE SCALE GENOMIC DNA]</scope>
    <source>
        <strain evidence="6">HyVt-389</strain>
    </source>
</reference>
<accession>A0A7C1ZMK5</accession>
<dbReference type="EMBL" id="CP013015">
    <property type="protein sequence ID" value="AMM42042.1"/>
    <property type="molecule type" value="Genomic_DNA"/>
</dbReference>
<proteinExistence type="inferred from homology"/>
<evidence type="ECO:0000313" key="6">
    <source>
        <dbReference type="EMBL" id="HEC68285.1"/>
    </source>
</evidence>
<evidence type="ECO:0000313" key="5">
    <source>
        <dbReference type="EMBL" id="AMM42042.1"/>
    </source>
</evidence>
<dbReference type="Pfam" id="PF07726">
    <property type="entry name" value="AAA_3"/>
    <property type="match status" value="1"/>
</dbReference>
<dbReference type="Gene3D" id="3.40.50.300">
    <property type="entry name" value="P-loop containing nucleotide triphosphate hydrolases"/>
    <property type="match status" value="1"/>
</dbReference>